<dbReference type="EMBL" id="CP053977">
    <property type="protein sequence ID" value="QKH22453.1"/>
    <property type="molecule type" value="Genomic_DNA"/>
</dbReference>
<geneLocation type="plasmid" evidence="1 3">
    <name>3</name>
</geneLocation>
<evidence type="ECO:0000313" key="2">
    <source>
        <dbReference type="EMBL" id="QKH22453.1"/>
    </source>
</evidence>
<dbReference type="KEGG" id="btw:BF38_6198"/>
<evidence type="ECO:0000313" key="4">
    <source>
        <dbReference type="Proteomes" id="UP000501107"/>
    </source>
</evidence>
<reference evidence="1 3" key="1">
    <citation type="journal article" date="2015" name="Genome Announc.">
        <title>Complete genome sequences for 35 biothreat assay-relevant bacillus species.</title>
        <authorList>
            <person name="Johnson S.L."/>
            <person name="Daligault H.E."/>
            <person name="Davenport K.W."/>
            <person name="Jaissle J."/>
            <person name="Frey K.G."/>
            <person name="Ladner J.T."/>
            <person name="Broomall S.M."/>
            <person name="Bishop-Lilly K.A."/>
            <person name="Bruce D.C."/>
            <person name="Gibbons H.S."/>
            <person name="Coyne S.R."/>
            <person name="Lo C.C."/>
            <person name="Meincke L."/>
            <person name="Munk A.C."/>
            <person name="Koroleva G.I."/>
            <person name="Rosenzweig C.N."/>
            <person name="Palacios G.F."/>
            <person name="Redden C.L."/>
            <person name="Minogue T.D."/>
            <person name="Chain P.S."/>
        </authorList>
    </citation>
    <scope>NUCLEOTIDE SEQUENCE [LARGE SCALE GENOMIC DNA]</scope>
    <source>
        <strain evidence="1 3">HD1011</strain>
        <plasmid evidence="1 3">3</plasmid>
    </source>
</reference>
<organism evidence="2 4">
    <name type="scientific">Bacillus thuringiensis</name>
    <dbReference type="NCBI Taxonomy" id="1428"/>
    <lineage>
        <taxon>Bacteria</taxon>
        <taxon>Bacillati</taxon>
        <taxon>Bacillota</taxon>
        <taxon>Bacilli</taxon>
        <taxon>Bacillales</taxon>
        <taxon>Bacillaceae</taxon>
        <taxon>Bacillus</taxon>
        <taxon>Bacillus cereus group</taxon>
    </lineage>
</organism>
<dbReference type="EMBL" id="CP009332">
    <property type="protein sequence ID" value="AJG73673.1"/>
    <property type="molecule type" value="Genomic_DNA"/>
</dbReference>
<evidence type="ECO:0000313" key="1">
    <source>
        <dbReference type="EMBL" id="AJG73673.1"/>
    </source>
</evidence>
<geneLocation type="plasmid" evidence="2 4">
    <name>unnamed1</name>
</geneLocation>
<evidence type="ECO:0000313" key="3">
    <source>
        <dbReference type="Proteomes" id="UP000031876"/>
    </source>
</evidence>
<keyword evidence="2" id="KW-0614">Plasmid</keyword>
<accession>A0A0B5X7Q6</accession>
<protein>
    <submittedName>
        <fullName evidence="2">Uncharacterized protein</fullName>
    </submittedName>
</protein>
<dbReference type="RefSeq" id="WP_000424144.1">
    <property type="nucleotide sequence ID" value="NZ_CP009332.1"/>
</dbReference>
<reference evidence="2 4" key="2">
    <citation type="submission" date="2020-05" db="EMBL/GenBank/DDBJ databases">
        <title>FDA dAtabase for Regulatory Grade micrObial Sequences (FDA-ARGOS): Supporting development and validation of Infectious Disease Dx tests.</title>
        <authorList>
            <person name="Nelson B."/>
            <person name="Plummer A."/>
            <person name="Tallon L."/>
            <person name="Sadzewicz L."/>
            <person name="Zhao X."/>
            <person name="Vavikolanu K."/>
            <person name="Mehta A."/>
            <person name="Aluvathingal J."/>
            <person name="Nadendla S."/>
            <person name="Myers T."/>
            <person name="Yan Y."/>
            <person name="Sichtig H."/>
        </authorList>
    </citation>
    <scope>NUCLEOTIDE SEQUENCE [LARGE SCALE GENOMIC DNA]</scope>
    <source>
        <strain evidence="2 4">FDAARGOS_795</strain>
        <plasmid evidence="2 4">unnamed1</plasmid>
    </source>
</reference>
<dbReference type="Proteomes" id="UP000501107">
    <property type="component" value="Plasmid unnamed1"/>
</dbReference>
<dbReference type="Proteomes" id="UP000031876">
    <property type="component" value="Plasmid 3"/>
</dbReference>
<proteinExistence type="predicted"/>
<gene>
    <name evidence="1" type="ORF">BF38_6198</name>
    <name evidence="2" type="ORF">FOC89_00265</name>
</gene>
<sequence>MELTPREFENMMIGRNEQHLDELQTNSVFALMMRVAYHHDPKKKLKPSDLFDRNKLNGENNQDLTIEEKMQKAQEHMQFLQTLNFN</sequence>
<dbReference type="AlphaFoldDB" id="A0A0B5X7Q6"/>
<name>A0A0B5X7Q6_BACTU</name>